<dbReference type="EMBL" id="ML977601">
    <property type="protein sequence ID" value="KAF1998820.1"/>
    <property type="molecule type" value="Genomic_DNA"/>
</dbReference>
<dbReference type="SUPFAM" id="SSF50685">
    <property type="entry name" value="Barwin-like endoglucanases"/>
    <property type="match status" value="1"/>
</dbReference>
<feature type="compositionally biased region" description="Basic and acidic residues" evidence="2">
    <location>
        <begin position="1"/>
        <end position="13"/>
    </location>
</feature>
<dbReference type="InterPro" id="IPR036908">
    <property type="entry name" value="RlpA-like_sf"/>
</dbReference>
<dbReference type="Gene3D" id="2.40.40.10">
    <property type="entry name" value="RlpA-like domain"/>
    <property type="match status" value="1"/>
</dbReference>
<sequence>MSPPSDPEKEITRKPLPAYTTAPNAHNWEPLEEEDSTKTPRRGFVGAATTWALSDRFNRILPPHKRYLGRSRRTLLIAIGVIFVLLLALIIGLAVGLKKKSGSSKSLPLPTGADTYEGDLTYYDPGLGACGVDSGDSDYIVAISHYTFDAAQTGSNPNENPLCNRKIRATRVNELTGKKVSVDLTVIDRCTGCEPTDIDVAPEIFKKLADPTLGRVLVTWAWL</sequence>
<dbReference type="Proteomes" id="UP000799779">
    <property type="component" value="Unassembled WGS sequence"/>
</dbReference>
<reference evidence="4" key="1">
    <citation type="journal article" date="2020" name="Stud. Mycol.">
        <title>101 Dothideomycetes genomes: a test case for predicting lifestyles and emergence of pathogens.</title>
        <authorList>
            <person name="Haridas S."/>
            <person name="Albert R."/>
            <person name="Binder M."/>
            <person name="Bloem J."/>
            <person name="Labutti K."/>
            <person name="Salamov A."/>
            <person name="Andreopoulos B."/>
            <person name="Baker S."/>
            <person name="Barry K."/>
            <person name="Bills G."/>
            <person name="Bluhm B."/>
            <person name="Cannon C."/>
            <person name="Castanera R."/>
            <person name="Culley D."/>
            <person name="Daum C."/>
            <person name="Ezra D."/>
            <person name="Gonzalez J."/>
            <person name="Henrissat B."/>
            <person name="Kuo A."/>
            <person name="Liang C."/>
            <person name="Lipzen A."/>
            <person name="Lutzoni F."/>
            <person name="Magnuson J."/>
            <person name="Mondo S."/>
            <person name="Nolan M."/>
            <person name="Ohm R."/>
            <person name="Pangilinan J."/>
            <person name="Park H.-J."/>
            <person name="Ramirez L."/>
            <person name="Alfaro M."/>
            <person name="Sun H."/>
            <person name="Tritt A."/>
            <person name="Yoshinaga Y."/>
            <person name="Zwiers L.-H."/>
            <person name="Turgeon B."/>
            <person name="Goodwin S."/>
            <person name="Spatafora J."/>
            <person name="Crous P."/>
            <person name="Grigoriev I."/>
        </authorList>
    </citation>
    <scope>NUCLEOTIDE SEQUENCE</scope>
    <source>
        <strain evidence="4">CBS 123094</strain>
    </source>
</reference>
<feature type="region of interest" description="Disordered" evidence="2">
    <location>
        <begin position="1"/>
        <end position="40"/>
    </location>
</feature>
<evidence type="ECO:0000313" key="4">
    <source>
        <dbReference type="EMBL" id="KAF1998820.1"/>
    </source>
</evidence>
<keyword evidence="3" id="KW-0812">Transmembrane</keyword>
<evidence type="ECO:0000256" key="2">
    <source>
        <dbReference type="SAM" id="MobiDB-lite"/>
    </source>
</evidence>
<dbReference type="InterPro" id="IPR051477">
    <property type="entry name" value="Expansin_CellWall"/>
</dbReference>
<dbReference type="AlphaFoldDB" id="A0A6A5WA89"/>
<dbReference type="PANTHER" id="PTHR31836:SF28">
    <property type="entry name" value="SRCR DOMAIN-CONTAINING PROTEIN-RELATED"/>
    <property type="match status" value="1"/>
</dbReference>
<keyword evidence="3" id="KW-1133">Transmembrane helix</keyword>
<keyword evidence="5" id="KW-1185">Reference proteome</keyword>
<evidence type="ECO:0000256" key="3">
    <source>
        <dbReference type="SAM" id="Phobius"/>
    </source>
</evidence>
<dbReference type="PANTHER" id="PTHR31836">
    <property type="match status" value="1"/>
</dbReference>
<proteinExistence type="predicted"/>
<evidence type="ECO:0000256" key="1">
    <source>
        <dbReference type="ARBA" id="ARBA00022729"/>
    </source>
</evidence>
<organism evidence="4 5">
    <name type="scientific">Amniculicola lignicola CBS 123094</name>
    <dbReference type="NCBI Taxonomy" id="1392246"/>
    <lineage>
        <taxon>Eukaryota</taxon>
        <taxon>Fungi</taxon>
        <taxon>Dikarya</taxon>
        <taxon>Ascomycota</taxon>
        <taxon>Pezizomycotina</taxon>
        <taxon>Dothideomycetes</taxon>
        <taxon>Pleosporomycetidae</taxon>
        <taxon>Pleosporales</taxon>
        <taxon>Amniculicolaceae</taxon>
        <taxon>Amniculicola</taxon>
    </lineage>
</organism>
<feature type="transmembrane region" description="Helical" evidence="3">
    <location>
        <begin position="75"/>
        <end position="97"/>
    </location>
</feature>
<dbReference type="CDD" id="cd22191">
    <property type="entry name" value="DPBB_RlpA_EXP_N-like"/>
    <property type="match status" value="1"/>
</dbReference>
<protein>
    <recommendedName>
        <fullName evidence="6">RlpA-like protein double-psi beta-barrel domain-containing protein</fullName>
    </recommendedName>
</protein>
<evidence type="ECO:0008006" key="6">
    <source>
        <dbReference type="Google" id="ProtNLM"/>
    </source>
</evidence>
<keyword evidence="3" id="KW-0472">Membrane</keyword>
<evidence type="ECO:0000313" key="5">
    <source>
        <dbReference type="Proteomes" id="UP000799779"/>
    </source>
</evidence>
<accession>A0A6A5WA89</accession>
<keyword evidence="1" id="KW-0732">Signal</keyword>
<name>A0A6A5WA89_9PLEO</name>
<gene>
    <name evidence="4" type="ORF">P154DRAFT_244743</name>
</gene>
<dbReference type="OrthoDB" id="623670at2759"/>